<dbReference type="PANTHER" id="PTHR35333">
    <property type="entry name" value="BETA-LACTAMASE"/>
    <property type="match status" value="1"/>
</dbReference>
<gene>
    <name evidence="2" type="ORF">C8D99_11565</name>
</gene>
<dbReference type="PANTHER" id="PTHR35333:SF3">
    <property type="entry name" value="BETA-LACTAMASE-TYPE TRANSPEPTIDASE FOLD CONTAINING PROTEIN"/>
    <property type="match status" value="1"/>
</dbReference>
<dbReference type="Pfam" id="PF13354">
    <property type="entry name" value="Beta-lactamase2"/>
    <property type="match status" value="1"/>
</dbReference>
<dbReference type="GO" id="GO:0030655">
    <property type="term" value="P:beta-lactam antibiotic catabolic process"/>
    <property type="evidence" value="ECO:0007669"/>
    <property type="project" value="InterPro"/>
</dbReference>
<feature type="domain" description="Beta-lactamase class A catalytic" evidence="1">
    <location>
        <begin position="19"/>
        <end position="238"/>
    </location>
</feature>
<dbReference type="EMBL" id="SORI01000015">
    <property type="protein sequence ID" value="TDY58047.1"/>
    <property type="molecule type" value="Genomic_DNA"/>
</dbReference>
<name>A0A4R8M6U0_9BACT</name>
<accession>A0A4R8M6U0</accession>
<dbReference type="Gene3D" id="3.40.710.10">
    <property type="entry name" value="DD-peptidase/beta-lactamase superfamily"/>
    <property type="match status" value="1"/>
</dbReference>
<evidence type="ECO:0000313" key="3">
    <source>
        <dbReference type="Proteomes" id="UP000295066"/>
    </source>
</evidence>
<protein>
    <submittedName>
        <fullName evidence="2">Beta-lactamase class A</fullName>
    </submittedName>
</protein>
<organism evidence="2 3">
    <name type="scientific">Aminivibrio pyruvatiphilus</name>
    <dbReference type="NCBI Taxonomy" id="1005740"/>
    <lineage>
        <taxon>Bacteria</taxon>
        <taxon>Thermotogati</taxon>
        <taxon>Synergistota</taxon>
        <taxon>Synergistia</taxon>
        <taxon>Synergistales</taxon>
        <taxon>Aminobacteriaceae</taxon>
        <taxon>Aminivibrio</taxon>
    </lineage>
</organism>
<proteinExistence type="predicted"/>
<dbReference type="AlphaFoldDB" id="A0A4R8M6U0"/>
<dbReference type="InterPro" id="IPR012338">
    <property type="entry name" value="Beta-lactam/transpept-like"/>
</dbReference>
<dbReference type="GO" id="GO:0046677">
    <property type="term" value="P:response to antibiotic"/>
    <property type="evidence" value="ECO:0007669"/>
    <property type="project" value="InterPro"/>
</dbReference>
<dbReference type="SUPFAM" id="SSF56601">
    <property type="entry name" value="beta-lactamase/transpeptidase-like"/>
    <property type="match status" value="1"/>
</dbReference>
<dbReference type="InterPro" id="IPR045155">
    <property type="entry name" value="Beta-lactam_cat"/>
</dbReference>
<evidence type="ECO:0000313" key="2">
    <source>
        <dbReference type="EMBL" id="TDY58047.1"/>
    </source>
</evidence>
<comment type="caution">
    <text evidence="2">The sequence shown here is derived from an EMBL/GenBank/DDBJ whole genome shotgun (WGS) entry which is preliminary data.</text>
</comment>
<sequence length="266" mass="28745">MDWVNAVHKEIEAFPETAGVVVRSSSDGVEVTHNPGKVFSSASLIKLGVLYTLFSKNAAGGIDLDEWCDFSSAASVDGGLLHRVRSGGRFRLDDLALLMISVSDNTAANLLIDRLGMDTINGGFRELGLTGTVLGRKMLDFEAKKAGKDNYTTAGDVAVLLETLHSGKNLPVSARNRMMEILSAQKLNSKLPGMIPVLDVDDVELFLAHKTGELPGNEHDAGIFFYRGKKPVVVSVLTEGLQHRSGGVSFCARIGRIIYDAYHNQQ</sequence>
<keyword evidence="3" id="KW-1185">Reference proteome</keyword>
<evidence type="ECO:0000259" key="1">
    <source>
        <dbReference type="Pfam" id="PF13354"/>
    </source>
</evidence>
<dbReference type="GO" id="GO:0008800">
    <property type="term" value="F:beta-lactamase activity"/>
    <property type="evidence" value="ECO:0007669"/>
    <property type="project" value="InterPro"/>
</dbReference>
<reference evidence="2 3" key="1">
    <citation type="submission" date="2019-03" db="EMBL/GenBank/DDBJ databases">
        <title>Genomic Encyclopedia of Type Strains, Phase IV (KMG-IV): sequencing the most valuable type-strain genomes for metagenomic binning, comparative biology and taxonomic classification.</title>
        <authorList>
            <person name="Goeker M."/>
        </authorList>
    </citation>
    <scope>NUCLEOTIDE SEQUENCE [LARGE SCALE GENOMIC DNA]</scope>
    <source>
        <strain evidence="2 3">DSM 25964</strain>
    </source>
</reference>
<dbReference type="OrthoDB" id="9775096at2"/>
<dbReference type="RefSeq" id="WP_133958216.1">
    <property type="nucleotide sequence ID" value="NZ_SORI01000015.1"/>
</dbReference>
<dbReference type="Proteomes" id="UP000295066">
    <property type="component" value="Unassembled WGS sequence"/>
</dbReference>
<dbReference type="InterPro" id="IPR000871">
    <property type="entry name" value="Beta-lactam_class-A"/>
</dbReference>